<dbReference type="InterPro" id="IPR057251">
    <property type="entry name" value="FP_C"/>
</dbReference>
<dbReference type="AlphaFoldDB" id="A0A7M7KSD6"/>
<name>A0A7M7KSD6_VARDE</name>
<evidence type="ECO:0000259" key="1">
    <source>
        <dbReference type="Pfam" id="PF25298"/>
    </source>
</evidence>
<reference evidence="2" key="1">
    <citation type="submission" date="2021-01" db="UniProtKB">
        <authorList>
            <consortium name="EnsemblMetazoa"/>
        </authorList>
    </citation>
    <scope>IDENTIFICATION</scope>
</reference>
<dbReference type="Proteomes" id="UP000594260">
    <property type="component" value="Unplaced"/>
</dbReference>
<proteinExistence type="predicted"/>
<dbReference type="Pfam" id="PF25298">
    <property type="entry name" value="Baculo_FP_2nd"/>
    <property type="match status" value="1"/>
</dbReference>
<dbReference type="RefSeq" id="XP_022671294.1">
    <property type="nucleotide sequence ID" value="XM_022815559.1"/>
</dbReference>
<accession>A0A7M7KSD6</accession>
<dbReference type="InParanoid" id="A0A7M7KSD6"/>
<dbReference type="EnsemblMetazoa" id="XM_022815559">
    <property type="protein sequence ID" value="XP_022671294"/>
    <property type="gene ID" value="LOC111254581"/>
</dbReference>
<keyword evidence="3" id="KW-1185">Reference proteome</keyword>
<dbReference type="Gene3D" id="3.90.1140.10">
    <property type="entry name" value="Cyclic phosphodiesterase"/>
    <property type="match status" value="1"/>
</dbReference>
<evidence type="ECO:0000313" key="3">
    <source>
        <dbReference type="Proteomes" id="UP000594260"/>
    </source>
</evidence>
<organism evidence="2 3">
    <name type="scientific">Varroa destructor</name>
    <name type="common">Honeybee mite</name>
    <dbReference type="NCBI Taxonomy" id="109461"/>
    <lineage>
        <taxon>Eukaryota</taxon>
        <taxon>Metazoa</taxon>
        <taxon>Ecdysozoa</taxon>
        <taxon>Arthropoda</taxon>
        <taxon>Chelicerata</taxon>
        <taxon>Arachnida</taxon>
        <taxon>Acari</taxon>
        <taxon>Parasitiformes</taxon>
        <taxon>Mesostigmata</taxon>
        <taxon>Gamasina</taxon>
        <taxon>Dermanyssoidea</taxon>
        <taxon>Varroidae</taxon>
        <taxon>Varroa</taxon>
    </lineage>
</organism>
<dbReference type="OrthoDB" id="6509976at2759"/>
<feature type="domain" description="FP protein C-terminal" evidence="1">
    <location>
        <begin position="346"/>
        <end position="395"/>
    </location>
</feature>
<evidence type="ECO:0000313" key="2">
    <source>
        <dbReference type="EnsemblMetazoa" id="XP_022671294"/>
    </source>
</evidence>
<dbReference type="GeneID" id="111254581"/>
<protein>
    <recommendedName>
        <fullName evidence="1">FP protein C-terminal domain-containing protein</fullName>
    </recommendedName>
</protein>
<dbReference type="KEGG" id="vde:111254581"/>
<sequence>MGIPMESELRRFYISLPVDDEESLDALGDVAENLKMRLWPGTNSSEERRKYSVYNKSKVHVTLWACDLRVGEDVLKKRLKAFMFDNRGRFTNLRIRFNKLSYLAKTETRYIVACLDPACRKRIEELKRALEKAFRDLGKSLLDRDTCQLHCSIVACTNLNVSVDLLKVLGHFRKPISAINDIHPTRLIVTSKWNVLACGTFLDGTVKCMPRELSRCQSPIIYDTVEDASDLMGRTVDLINFPIKPKEQPIQLLFAVARVVGFDLEESMIERCCREPLQFFHFQKSYRLYSRSPDIVAVFADRDIRDRFLACVTAYWKWNDFMVYATDIDRTFPSVRITVNRQLPLETKLLLGKAKRFTYEHDFKYCWMEDDEIRVRKDDFSPVYTIRCQEDLQRLARKHRRRQPQQYPRHIPQQQNYARMTTCVI</sequence>